<dbReference type="Pfam" id="PF21811">
    <property type="entry name" value="RdfA"/>
    <property type="match status" value="1"/>
</dbReference>
<keyword evidence="2" id="KW-1185">Reference proteome</keyword>
<accession>A0A238Y2W5</accession>
<protein>
    <submittedName>
        <fullName evidence="1">Uncharacterized protein</fullName>
    </submittedName>
</protein>
<dbReference type="Proteomes" id="UP000198397">
    <property type="component" value="Unassembled WGS sequence"/>
</dbReference>
<sequence>MPCKIETIAEKYDLTALDDELKTAKARGDSLRNLETLVNQEIVKQAFRSAGSPLVPGEVENLTRLLRERDGSEATEIQVRNKCTREGVDPDELYRDFVSYQTVRTHLRDCLDIDTSRGTTLSVGSERKNLYGIVGRTESIVQDSVERLDKAGEIDFGPVSVTANVRVTCEECARSYTLEELSTGLTCDCTSE</sequence>
<dbReference type="InterPro" id="IPR048925">
    <property type="entry name" value="RdfA"/>
</dbReference>
<name>A0A238Y2W5_HALVU</name>
<proteinExistence type="predicted"/>
<evidence type="ECO:0000313" key="2">
    <source>
        <dbReference type="Proteomes" id="UP000198397"/>
    </source>
</evidence>
<reference evidence="1 2" key="1">
    <citation type="submission" date="2017-06" db="EMBL/GenBank/DDBJ databases">
        <authorList>
            <person name="Kim H.J."/>
            <person name="Triplett B.A."/>
        </authorList>
    </citation>
    <scope>NUCLEOTIDE SEQUENCE [LARGE SCALE GENOMIC DNA]</scope>
    <source>
        <strain evidence="1 2">DSM 8800</strain>
    </source>
</reference>
<dbReference type="EMBL" id="FZNQ01000029">
    <property type="protein sequence ID" value="SNR65467.1"/>
    <property type="molecule type" value="Genomic_DNA"/>
</dbReference>
<evidence type="ECO:0000313" key="1">
    <source>
        <dbReference type="EMBL" id="SNR65467.1"/>
    </source>
</evidence>
<gene>
    <name evidence="1" type="ORF">SAMN06264855_1293</name>
</gene>
<organism evidence="1 2">
    <name type="scientific">Halorubrum vacuolatum</name>
    <name type="common">Natronobacterium vacuolatum</name>
    <dbReference type="NCBI Taxonomy" id="63740"/>
    <lineage>
        <taxon>Archaea</taxon>
        <taxon>Methanobacteriati</taxon>
        <taxon>Methanobacteriota</taxon>
        <taxon>Stenosarchaea group</taxon>
        <taxon>Halobacteria</taxon>
        <taxon>Halobacteriales</taxon>
        <taxon>Haloferacaceae</taxon>
        <taxon>Halorubrum</taxon>
    </lineage>
</organism>
<dbReference type="AlphaFoldDB" id="A0A238Y2W5"/>
<dbReference type="OrthoDB" id="320354at2157"/>
<dbReference type="RefSeq" id="WP_089385914.1">
    <property type="nucleotide sequence ID" value="NZ_FZNQ01000029.1"/>
</dbReference>